<dbReference type="Gene3D" id="1.10.3470.10">
    <property type="entry name" value="ABC transporter involved in vitamin B12 uptake, BtuC"/>
    <property type="match status" value="1"/>
</dbReference>
<evidence type="ECO:0000313" key="8">
    <source>
        <dbReference type="EMBL" id="ACX52324.1"/>
    </source>
</evidence>
<keyword evidence="9" id="KW-1185">Reference proteome</keyword>
<dbReference type="eggNOG" id="COG1108">
    <property type="taxonomic scope" value="Bacteria"/>
</dbReference>
<feature type="transmembrane region" description="Helical" evidence="7">
    <location>
        <begin position="195"/>
        <end position="212"/>
    </location>
</feature>
<dbReference type="GO" id="GO:0010043">
    <property type="term" value="P:response to zinc ion"/>
    <property type="evidence" value="ECO:0007669"/>
    <property type="project" value="TreeGrafter"/>
</dbReference>
<proteinExistence type="inferred from homology"/>
<dbReference type="Pfam" id="PF00950">
    <property type="entry name" value="ABC-3"/>
    <property type="match status" value="1"/>
</dbReference>
<reference evidence="8 9" key="1">
    <citation type="submission" date="2009-10" db="EMBL/GenBank/DDBJ databases">
        <title>Complete sequence of chromosome of Ammonifex degensii KC4.</title>
        <authorList>
            <consortium name="US DOE Joint Genome Institute"/>
            <person name="Kerfeld C."/>
            <person name="Goodner B."/>
            <person name="Huber H."/>
            <person name="Stetter K."/>
            <person name="Lucas S."/>
            <person name="Copeland A."/>
            <person name="Lapidus A."/>
            <person name="Glavina del Rio T."/>
            <person name="Dalin E."/>
            <person name="Tice H."/>
            <person name="Bruce D."/>
            <person name="Goodwin L."/>
            <person name="Pitluck S."/>
            <person name="Saunders E."/>
            <person name="Brettin T."/>
            <person name="Detter J.C."/>
            <person name="Han C."/>
            <person name="Larimer F."/>
            <person name="Land M."/>
            <person name="Hauser L."/>
            <person name="Kyrpides N."/>
            <person name="Ovchinnikova G."/>
            <person name="Richardson P."/>
        </authorList>
    </citation>
    <scope>NUCLEOTIDE SEQUENCE [LARGE SCALE GENOMIC DNA]</scope>
    <source>
        <strain evidence="9">DSM 10501 / KC4</strain>
    </source>
</reference>
<keyword evidence="4 7" id="KW-1133">Transmembrane helix</keyword>
<keyword evidence="3 6" id="KW-0812">Transmembrane</keyword>
<keyword evidence="5 7" id="KW-0472">Membrane</keyword>
<organism evidence="8 9">
    <name type="scientific">Ammonifex degensii (strain DSM 10501 / KC4)</name>
    <dbReference type="NCBI Taxonomy" id="429009"/>
    <lineage>
        <taxon>Bacteria</taxon>
        <taxon>Bacillati</taxon>
        <taxon>Bacillota</taxon>
        <taxon>Clostridia</taxon>
        <taxon>Thermoanaerobacterales</taxon>
        <taxon>Thermoanaerobacteraceae</taxon>
        <taxon>Ammonifex</taxon>
    </lineage>
</organism>
<feature type="transmembrane region" description="Helical" evidence="7">
    <location>
        <begin position="51"/>
        <end position="73"/>
    </location>
</feature>
<feature type="transmembrane region" description="Helical" evidence="7">
    <location>
        <begin position="245"/>
        <end position="266"/>
    </location>
</feature>
<evidence type="ECO:0000256" key="5">
    <source>
        <dbReference type="ARBA" id="ARBA00023136"/>
    </source>
</evidence>
<name>C9R7P5_AMMDK</name>
<feature type="transmembrane region" description="Helical" evidence="7">
    <location>
        <begin position="85"/>
        <end position="106"/>
    </location>
</feature>
<dbReference type="Proteomes" id="UP000002620">
    <property type="component" value="Chromosome"/>
</dbReference>
<comment type="similarity">
    <text evidence="2 6">Belongs to the ABC-3 integral membrane protein family.</text>
</comment>
<dbReference type="EMBL" id="CP001785">
    <property type="protein sequence ID" value="ACX52324.1"/>
    <property type="molecule type" value="Genomic_DNA"/>
</dbReference>
<dbReference type="STRING" id="429009.Adeg_1213"/>
<keyword evidence="6" id="KW-0813">Transport</keyword>
<evidence type="ECO:0000256" key="6">
    <source>
        <dbReference type="RuleBase" id="RU003943"/>
    </source>
</evidence>
<evidence type="ECO:0000256" key="1">
    <source>
        <dbReference type="ARBA" id="ARBA00004141"/>
    </source>
</evidence>
<feature type="transmembrane region" description="Helical" evidence="7">
    <location>
        <begin position="9"/>
        <end position="31"/>
    </location>
</feature>
<evidence type="ECO:0000256" key="4">
    <source>
        <dbReference type="ARBA" id="ARBA00022989"/>
    </source>
</evidence>
<dbReference type="HOGENOM" id="CLU_028808_3_1_9"/>
<dbReference type="PANTHER" id="PTHR30477">
    <property type="entry name" value="ABC-TRANSPORTER METAL-BINDING PROTEIN"/>
    <property type="match status" value="1"/>
</dbReference>
<dbReference type="OrthoDB" id="9798540at2"/>
<dbReference type="AlphaFoldDB" id="C9R7P5"/>
<feature type="transmembrane region" description="Helical" evidence="7">
    <location>
        <begin position="135"/>
        <end position="158"/>
    </location>
</feature>
<gene>
    <name evidence="8" type="ordered locus">Adeg_1213</name>
</gene>
<feature type="transmembrane region" description="Helical" evidence="7">
    <location>
        <begin position="219"/>
        <end position="239"/>
    </location>
</feature>
<evidence type="ECO:0000256" key="2">
    <source>
        <dbReference type="ARBA" id="ARBA00008034"/>
    </source>
</evidence>
<dbReference type="GO" id="GO:0043190">
    <property type="term" value="C:ATP-binding cassette (ABC) transporter complex"/>
    <property type="evidence" value="ECO:0007669"/>
    <property type="project" value="InterPro"/>
</dbReference>
<comment type="subcellular location">
    <subcellularLocation>
        <location evidence="6">Cell membrane</location>
        <topology evidence="6">Multi-pass membrane protein</topology>
    </subcellularLocation>
    <subcellularLocation>
        <location evidence="1">Membrane</location>
        <topology evidence="1">Multi-pass membrane protein</topology>
    </subcellularLocation>
</comment>
<dbReference type="KEGG" id="adg:Adeg_1213"/>
<protein>
    <submittedName>
        <fullName evidence="8">ABC-3 protein</fullName>
    </submittedName>
</protein>
<dbReference type="InterPro" id="IPR001626">
    <property type="entry name" value="ABC_TroCD"/>
</dbReference>
<dbReference type="InterPro" id="IPR037294">
    <property type="entry name" value="ABC_BtuC-like"/>
</dbReference>
<sequence>MLEMWQYGFFWRGIIAGLLVGFLCPLVGVFLVARRYSFLPDALAHVSLTGIALGLILHFSPDIVTVVVLIAAAWLTEWLRNKAPVYADALLSVVMAVGLALGVILISKSRGFGADLSSYLFGSLLTVRLQDLKTITVALVLVLGMVAVFYRGLLAVALDEEYAQAVGIPVRHLNLVFIALSALTVAAAIKVAGVLLTGALVVIPSLLGAFLGKSFAGTLRVAVGTGVLLSLLGMHLAYWGDLPPGPAIILLGTGVLVLVILGRRFVLS</sequence>
<dbReference type="GO" id="GO:0055085">
    <property type="term" value="P:transmembrane transport"/>
    <property type="evidence" value="ECO:0007669"/>
    <property type="project" value="InterPro"/>
</dbReference>
<dbReference type="SUPFAM" id="SSF81345">
    <property type="entry name" value="ABC transporter involved in vitamin B12 uptake, BtuC"/>
    <property type="match status" value="1"/>
</dbReference>
<evidence type="ECO:0000313" key="9">
    <source>
        <dbReference type="Proteomes" id="UP000002620"/>
    </source>
</evidence>
<dbReference type="PANTHER" id="PTHR30477:SF0">
    <property type="entry name" value="METAL TRANSPORT SYSTEM MEMBRANE PROTEIN TM_0125-RELATED"/>
    <property type="match status" value="1"/>
</dbReference>
<evidence type="ECO:0000256" key="7">
    <source>
        <dbReference type="SAM" id="Phobius"/>
    </source>
</evidence>
<accession>C9R7P5</accession>
<evidence type="ECO:0000256" key="3">
    <source>
        <dbReference type="ARBA" id="ARBA00022692"/>
    </source>
</evidence>